<keyword evidence="15 24" id="KW-0472">Membrane</keyword>
<evidence type="ECO:0000256" key="24">
    <source>
        <dbReference type="SAM" id="Phobius"/>
    </source>
</evidence>
<evidence type="ECO:0000256" key="20">
    <source>
        <dbReference type="ARBA" id="ARBA00032253"/>
    </source>
</evidence>
<evidence type="ECO:0000256" key="8">
    <source>
        <dbReference type="ARBA" id="ARBA00022475"/>
    </source>
</evidence>
<keyword evidence="17" id="KW-1208">Phospholipid metabolism</keyword>
<comment type="similarity">
    <text evidence="5">Belongs to the CDS family.</text>
</comment>
<dbReference type="PANTHER" id="PTHR46382:SF1">
    <property type="entry name" value="PHOSPHATIDATE CYTIDYLYLTRANSFERASE"/>
    <property type="match status" value="1"/>
</dbReference>
<evidence type="ECO:0000256" key="16">
    <source>
        <dbReference type="ARBA" id="ARBA00023209"/>
    </source>
</evidence>
<keyword evidence="14" id="KW-0443">Lipid metabolism</keyword>
<feature type="transmembrane region" description="Helical" evidence="24">
    <location>
        <begin position="194"/>
        <end position="213"/>
    </location>
</feature>
<proteinExistence type="inferred from homology"/>
<reference evidence="25 26" key="1">
    <citation type="submission" date="2022-12" db="EMBL/GenBank/DDBJ databases">
        <title>Polyphasic characterization of Geotalea uranireducens NIT-SL11 newly isolated from a complex of sewage sludge and microbially reduced graphene oxide.</title>
        <authorList>
            <person name="Xie L."/>
            <person name="Yoshida N."/>
            <person name="Meng L."/>
        </authorList>
    </citation>
    <scope>NUCLEOTIDE SEQUENCE [LARGE SCALE GENOMIC DNA]</scope>
    <source>
        <strain evidence="25 26">NIT-SL11</strain>
    </source>
</reference>
<dbReference type="PANTHER" id="PTHR46382">
    <property type="entry name" value="PHOSPHATIDATE CYTIDYLYLTRANSFERASE"/>
    <property type="match status" value="1"/>
</dbReference>
<evidence type="ECO:0000256" key="15">
    <source>
        <dbReference type="ARBA" id="ARBA00023136"/>
    </source>
</evidence>
<keyword evidence="10" id="KW-0808">Transferase</keyword>
<protein>
    <recommendedName>
        <fullName evidence="7">Phosphatidate cytidylyltransferase</fullName>
        <ecNumber evidence="6">2.7.7.41</ecNumber>
    </recommendedName>
    <alternativeName>
        <fullName evidence="20">CDP-DAG synthase</fullName>
    </alternativeName>
    <alternativeName>
        <fullName evidence="22">CDP-DG synthase</fullName>
    </alternativeName>
    <alternativeName>
        <fullName evidence="18">CDP-diacylglycerol synthase</fullName>
    </alternativeName>
    <alternativeName>
        <fullName evidence="21">CDP-diglyceride pyrophosphorylase</fullName>
    </alternativeName>
    <alternativeName>
        <fullName evidence="23">CDP-diglyceride synthase</fullName>
    </alternativeName>
    <alternativeName>
        <fullName evidence="19">CTP:phosphatidate cytidylyltransferase</fullName>
    </alternativeName>
</protein>
<evidence type="ECO:0000256" key="7">
    <source>
        <dbReference type="ARBA" id="ARBA00019373"/>
    </source>
</evidence>
<evidence type="ECO:0000256" key="5">
    <source>
        <dbReference type="ARBA" id="ARBA00010185"/>
    </source>
</evidence>
<evidence type="ECO:0000256" key="17">
    <source>
        <dbReference type="ARBA" id="ARBA00023264"/>
    </source>
</evidence>
<comment type="pathway">
    <text evidence="4">Lipid metabolism.</text>
</comment>
<keyword evidence="9" id="KW-0444">Lipid biosynthesis</keyword>
<accession>A0ABN6VVD1</accession>
<keyword evidence="13 24" id="KW-1133">Transmembrane helix</keyword>
<keyword evidence="26" id="KW-1185">Reference proteome</keyword>
<comment type="pathway">
    <text evidence="3">Phospholipid metabolism; CDP-diacylglycerol biosynthesis; CDP-diacylglycerol from sn-glycerol 3-phosphate: step 3/3.</text>
</comment>
<evidence type="ECO:0000256" key="18">
    <source>
        <dbReference type="ARBA" id="ARBA00029893"/>
    </source>
</evidence>
<keyword evidence="11 24" id="KW-0812">Transmembrane</keyword>
<evidence type="ECO:0000256" key="19">
    <source>
        <dbReference type="ARBA" id="ARBA00031825"/>
    </source>
</evidence>
<evidence type="ECO:0000256" key="1">
    <source>
        <dbReference type="ARBA" id="ARBA00001698"/>
    </source>
</evidence>
<gene>
    <name evidence="25" type="primary">cdsA</name>
    <name evidence="25" type="ORF">GURASL_24400</name>
</gene>
<evidence type="ECO:0000313" key="25">
    <source>
        <dbReference type="EMBL" id="BDV43517.1"/>
    </source>
</evidence>
<evidence type="ECO:0000256" key="2">
    <source>
        <dbReference type="ARBA" id="ARBA00004651"/>
    </source>
</evidence>
<comment type="subcellular location">
    <subcellularLocation>
        <location evidence="2">Cell membrane</location>
        <topology evidence="2">Multi-pass membrane protein</topology>
    </subcellularLocation>
</comment>
<evidence type="ECO:0000256" key="13">
    <source>
        <dbReference type="ARBA" id="ARBA00022989"/>
    </source>
</evidence>
<feature type="transmembrane region" description="Helical" evidence="24">
    <location>
        <begin position="12"/>
        <end position="30"/>
    </location>
</feature>
<name>A0ABN6VVD1_9BACT</name>
<evidence type="ECO:0000256" key="22">
    <source>
        <dbReference type="ARBA" id="ARBA00032743"/>
    </source>
</evidence>
<evidence type="ECO:0000256" key="21">
    <source>
        <dbReference type="ARBA" id="ARBA00032396"/>
    </source>
</evidence>
<comment type="catalytic activity">
    <reaction evidence="1">
        <text>a 1,2-diacyl-sn-glycero-3-phosphate + CTP + H(+) = a CDP-1,2-diacyl-sn-glycerol + diphosphate</text>
        <dbReference type="Rhea" id="RHEA:16229"/>
        <dbReference type="ChEBI" id="CHEBI:15378"/>
        <dbReference type="ChEBI" id="CHEBI:33019"/>
        <dbReference type="ChEBI" id="CHEBI:37563"/>
        <dbReference type="ChEBI" id="CHEBI:58332"/>
        <dbReference type="ChEBI" id="CHEBI:58608"/>
        <dbReference type="EC" id="2.7.7.41"/>
    </reaction>
</comment>
<dbReference type="GO" id="GO:0016779">
    <property type="term" value="F:nucleotidyltransferase activity"/>
    <property type="evidence" value="ECO:0007669"/>
    <property type="project" value="UniProtKB-KW"/>
</dbReference>
<evidence type="ECO:0000256" key="4">
    <source>
        <dbReference type="ARBA" id="ARBA00005189"/>
    </source>
</evidence>
<evidence type="ECO:0000256" key="12">
    <source>
        <dbReference type="ARBA" id="ARBA00022695"/>
    </source>
</evidence>
<sequence length="266" mass="28633">MLILLILKGSHFLFVCFVALLCLLGLGEFYRMALPDRKIDGVMAALFGAMIPLILAGPGFPHWVSLPPDRLSPVTFFLTAFLLLFGIRILFSIRDIKASAAEAALLVMGILYVPILLVHLVWLHGLPDGVKWIFLLLIIVMSGDTAAFYTGSNLGKRKLYPIVSPNKSVEGAIGGLLGSLAGTLIARATFFPQLAIVDCIVTALVAGAFGQVGDLFESLLKRSFGVKDSGVIVPGHGGILDRLDSILFAAPVIYYYALFVVTERLG</sequence>
<dbReference type="Pfam" id="PF01148">
    <property type="entry name" value="CTP_transf_1"/>
    <property type="match status" value="1"/>
</dbReference>
<feature type="transmembrane region" description="Helical" evidence="24">
    <location>
        <begin position="103"/>
        <end position="123"/>
    </location>
</feature>
<evidence type="ECO:0000256" key="3">
    <source>
        <dbReference type="ARBA" id="ARBA00005119"/>
    </source>
</evidence>
<keyword evidence="16" id="KW-0594">Phospholipid biosynthesis</keyword>
<evidence type="ECO:0000256" key="10">
    <source>
        <dbReference type="ARBA" id="ARBA00022679"/>
    </source>
</evidence>
<dbReference type="EC" id="2.7.7.41" evidence="6"/>
<dbReference type="Proteomes" id="UP001317705">
    <property type="component" value="Chromosome"/>
</dbReference>
<evidence type="ECO:0000256" key="6">
    <source>
        <dbReference type="ARBA" id="ARBA00012487"/>
    </source>
</evidence>
<evidence type="ECO:0000313" key="26">
    <source>
        <dbReference type="Proteomes" id="UP001317705"/>
    </source>
</evidence>
<organism evidence="25 26">
    <name type="scientific">Geotalea uraniireducens</name>
    <dbReference type="NCBI Taxonomy" id="351604"/>
    <lineage>
        <taxon>Bacteria</taxon>
        <taxon>Pseudomonadati</taxon>
        <taxon>Thermodesulfobacteriota</taxon>
        <taxon>Desulfuromonadia</taxon>
        <taxon>Geobacterales</taxon>
        <taxon>Geobacteraceae</taxon>
        <taxon>Geotalea</taxon>
    </lineage>
</organism>
<keyword evidence="12 25" id="KW-0548">Nucleotidyltransferase</keyword>
<evidence type="ECO:0000256" key="23">
    <source>
        <dbReference type="ARBA" id="ARBA00033406"/>
    </source>
</evidence>
<keyword evidence="8" id="KW-1003">Cell membrane</keyword>
<evidence type="ECO:0000256" key="9">
    <source>
        <dbReference type="ARBA" id="ARBA00022516"/>
    </source>
</evidence>
<feature type="transmembrane region" description="Helical" evidence="24">
    <location>
        <begin position="42"/>
        <end position="60"/>
    </location>
</feature>
<dbReference type="EMBL" id="AP027151">
    <property type="protein sequence ID" value="BDV43517.1"/>
    <property type="molecule type" value="Genomic_DNA"/>
</dbReference>
<evidence type="ECO:0000256" key="14">
    <source>
        <dbReference type="ARBA" id="ARBA00023098"/>
    </source>
</evidence>
<feature type="transmembrane region" description="Helical" evidence="24">
    <location>
        <begin position="72"/>
        <end position="91"/>
    </location>
</feature>
<feature type="transmembrane region" description="Helical" evidence="24">
    <location>
        <begin position="129"/>
        <end position="149"/>
    </location>
</feature>
<evidence type="ECO:0000256" key="11">
    <source>
        <dbReference type="ARBA" id="ARBA00022692"/>
    </source>
</evidence>